<dbReference type="Pfam" id="PF00441">
    <property type="entry name" value="Acyl-CoA_dh_1"/>
    <property type="match status" value="1"/>
</dbReference>
<dbReference type="AlphaFoldDB" id="F3GKB6"/>
<dbReference type="EMBL" id="AEAI01002288">
    <property type="protein sequence ID" value="EGH47519.1"/>
    <property type="molecule type" value="Genomic_DNA"/>
</dbReference>
<dbReference type="GO" id="GO:0033539">
    <property type="term" value="P:fatty acid beta-oxidation using acyl-CoA dehydrogenase"/>
    <property type="evidence" value="ECO:0007669"/>
    <property type="project" value="TreeGrafter"/>
</dbReference>
<sequence length="140" mass="15312">AERALELMCRRSIDRVAFGKPLVRLGGNIDLIADSRMEIDMARLLTLKAAYMMDTVGNKVARSEIAQIKVVAPNVALKVIDRAIQMHGAAGISSDFPLAYMYAMQRTLRLADGPDEVHRAAVGKYELGKYMPAGTTRSSS</sequence>
<keyword evidence="2" id="KW-0560">Oxidoreductase</keyword>
<dbReference type="PATRIC" id="fig|629263.4.peg.5603"/>
<dbReference type="SUPFAM" id="SSF47203">
    <property type="entry name" value="Acyl-CoA dehydrogenase C-terminal domain-like"/>
    <property type="match status" value="1"/>
</dbReference>
<feature type="domain" description="Acyl-CoA dehydrogenase/oxidase C-terminal" evidence="3">
    <location>
        <begin position="1"/>
        <end position="124"/>
    </location>
</feature>
<dbReference type="HOGENOM" id="CLU_1829507_0_0_6"/>
<reference evidence="4 5" key="1">
    <citation type="journal article" date="2011" name="PLoS Pathog.">
        <title>Dynamic evolution of pathogenicity revealed by sequencing and comparative genomics of 19 Pseudomonas syringae isolates.</title>
        <authorList>
            <person name="Baltrus D.A."/>
            <person name="Nishimura M.T."/>
            <person name="Romanchuk A."/>
            <person name="Chang J.H."/>
            <person name="Mukhtar M.S."/>
            <person name="Cherkis K."/>
            <person name="Roach J."/>
            <person name="Grant S.R."/>
            <person name="Jones C.D."/>
            <person name="Dangl J.L."/>
        </authorList>
    </citation>
    <scope>NUCLEOTIDE SEQUENCE [LARGE SCALE GENOMIC DNA]</scope>
    <source>
        <strain evidence="4 5">1704B</strain>
    </source>
</reference>
<name>F3GKB6_PSESJ</name>
<dbReference type="GO" id="GO:0005737">
    <property type="term" value="C:cytoplasm"/>
    <property type="evidence" value="ECO:0007669"/>
    <property type="project" value="TreeGrafter"/>
</dbReference>
<accession>F3GKB6</accession>
<dbReference type="Gene3D" id="1.20.140.10">
    <property type="entry name" value="Butyryl-CoA Dehydrogenase, subunit A, domain 3"/>
    <property type="match status" value="1"/>
</dbReference>
<keyword evidence="5" id="KW-1185">Reference proteome</keyword>
<dbReference type="InterPro" id="IPR050741">
    <property type="entry name" value="Acyl-CoA_dehydrogenase"/>
</dbReference>
<feature type="non-terminal residue" evidence="4">
    <location>
        <position position="1"/>
    </location>
</feature>
<evidence type="ECO:0000259" key="3">
    <source>
        <dbReference type="Pfam" id="PF00441"/>
    </source>
</evidence>
<dbReference type="Proteomes" id="UP000004986">
    <property type="component" value="Unassembled WGS sequence"/>
</dbReference>
<dbReference type="PANTHER" id="PTHR48083:SF13">
    <property type="entry name" value="ACYL-COA DEHYDROGENASE FAMILY MEMBER 11"/>
    <property type="match status" value="1"/>
</dbReference>
<evidence type="ECO:0000256" key="2">
    <source>
        <dbReference type="ARBA" id="ARBA00023002"/>
    </source>
</evidence>
<gene>
    <name evidence="4" type="ORF">PSYPI_36724</name>
</gene>
<dbReference type="InterPro" id="IPR036250">
    <property type="entry name" value="AcylCo_DH-like_C"/>
</dbReference>
<comment type="caution">
    <text evidence="4">The sequence shown here is derived from an EMBL/GenBank/DDBJ whole genome shotgun (WGS) entry which is preliminary data.</text>
</comment>
<evidence type="ECO:0000256" key="1">
    <source>
        <dbReference type="ARBA" id="ARBA00022630"/>
    </source>
</evidence>
<organism evidence="4 5">
    <name type="scientific">Pseudomonas syringae pv. pisi str. 1704B</name>
    <dbReference type="NCBI Taxonomy" id="629263"/>
    <lineage>
        <taxon>Bacteria</taxon>
        <taxon>Pseudomonadati</taxon>
        <taxon>Pseudomonadota</taxon>
        <taxon>Gammaproteobacteria</taxon>
        <taxon>Pseudomonadales</taxon>
        <taxon>Pseudomonadaceae</taxon>
        <taxon>Pseudomonas</taxon>
        <taxon>Pseudomonas syringae</taxon>
    </lineage>
</organism>
<protein>
    <submittedName>
        <fullName evidence="4">Acyl-CoA dehydrogenase domain-containing protein</fullName>
    </submittedName>
</protein>
<dbReference type="PANTHER" id="PTHR48083">
    <property type="entry name" value="MEDIUM-CHAIN SPECIFIC ACYL-COA DEHYDROGENASE, MITOCHONDRIAL-RELATED"/>
    <property type="match status" value="1"/>
</dbReference>
<dbReference type="GO" id="GO:0003995">
    <property type="term" value="F:acyl-CoA dehydrogenase activity"/>
    <property type="evidence" value="ECO:0007669"/>
    <property type="project" value="TreeGrafter"/>
</dbReference>
<evidence type="ECO:0000313" key="5">
    <source>
        <dbReference type="Proteomes" id="UP000004986"/>
    </source>
</evidence>
<dbReference type="InterPro" id="IPR009075">
    <property type="entry name" value="AcylCo_DH/oxidase_C"/>
</dbReference>
<evidence type="ECO:0000313" key="4">
    <source>
        <dbReference type="EMBL" id="EGH47519.1"/>
    </source>
</evidence>
<proteinExistence type="predicted"/>
<keyword evidence="1" id="KW-0285">Flavoprotein</keyword>